<evidence type="ECO:0000256" key="2">
    <source>
        <dbReference type="ARBA" id="ARBA00010065"/>
    </source>
</evidence>
<dbReference type="AlphaFoldDB" id="A0A6V8MP09"/>
<dbReference type="GO" id="GO:0042158">
    <property type="term" value="P:lipoprotein biosynthetic process"/>
    <property type="evidence" value="ECO:0007669"/>
    <property type="project" value="UniProtKB-UniRule"/>
</dbReference>
<keyword evidence="3 9" id="KW-1003">Cell membrane</keyword>
<reference evidence="12" key="1">
    <citation type="submission" date="2020-06" db="EMBL/GenBank/DDBJ databases">
        <title>Draft genomic sequence of Geomonas sp. Red330.</title>
        <authorList>
            <person name="Itoh H."/>
            <person name="Zhenxing X."/>
            <person name="Ushijima N."/>
            <person name="Masuda Y."/>
            <person name="Shiratori Y."/>
            <person name="Senoo K."/>
        </authorList>
    </citation>
    <scope>NUCLEOTIDE SEQUENCE [LARGE SCALE GENOMIC DNA]</scope>
    <source>
        <strain evidence="12">Red330</strain>
    </source>
</reference>
<dbReference type="InterPro" id="IPR003010">
    <property type="entry name" value="C-N_Hydrolase"/>
</dbReference>
<keyword evidence="4 9" id="KW-0808">Transferase</keyword>
<dbReference type="Proteomes" id="UP000556026">
    <property type="component" value="Unassembled WGS sequence"/>
</dbReference>
<feature type="transmembrane region" description="Helical" evidence="9">
    <location>
        <begin position="37"/>
        <end position="53"/>
    </location>
</feature>
<dbReference type="Pfam" id="PF00795">
    <property type="entry name" value="CN_hydrolase"/>
    <property type="match status" value="1"/>
</dbReference>
<evidence type="ECO:0000256" key="4">
    <source>
        <dbReference type="ARBA" id="ARBA00022679"/>
    </source>
</evidence>
<keyword evidence="5 9" id="KW-0812">Transmembrane</keyword>
<dbReference type="GO" id="GO:0016410">
    <property type="term" value="F:N-acyltransferase activity"/>
    <property type="evidence" value="ECO:0007669"/>
    <property type="project" value="UniProtKB-UniRule"/>
</dbReference>
<evidence type="ECO:0000256" key="6">
    <source>
        <dbReference type="ARBA" id="ARBA00022989"/>
    </source>
</evidence>
<dbReference type="RefSeq" id="WP_183356580.1">
    <property type="nucleotide sequence ID" value="NZ_BLXX01000020.1"/>
</dbReference>
<evidence type="ECO:0000313" key="11">
    <source>
        <dbReference type="EMBL" id="GFO61795.1"/>
    </source>
</evidence>
<gene>
    <name evidence="11" type="primary">lnt_2</name>
    <name evidence="9" type="synonym">lnt</name>
    <name evidence="11" type="ORF">GMST_41200</name>
</gene>
<organism evidence="11 12">
    <name type="scientific">Geomonas silvestris</name>
    <dbReference type="NCBI Taxonomy" id="2740184"/>
    <lineage>
        <taxon>Bacteria</taxon>
        <taxon>Pseudomonadati</taxon>
        <taxon>Thermodesulfobacteriota</taxon>
        <taxon>Desulfuromonadia</taxon>
        <taxon>Geobacterales</taxon>
        <taxon>Geobacteraceae</taxon>
        <taxon>Geomonas</taxon>
    </lineage>
</organism>
<comment type="subcellular location">
    <subcellularLocation>
        <location evidence="1 9">Cell membrane</location>
        <topology evidence="1 9">Multi-pass membrane protein</topology>
    </subcellularLocation>
</comment>
<keyword evidence="7 9" id="KW-0472">Membrane</keyword>
<dbReference type="Pfam" id="PF20154">
    <property type="entry name" value="LNT_N"/>
    <property type="match status" value="1"/>
</dbReference>
<dbReference type="HAMAP" id="MF_01148">
    <property type="entry name" value="Lnt"/>
    <property type="match status" value="1"/>
</dbReference>
<keyword evidence="11" id="KW-0449">Lipoprotein</keyword>
<dbReference type="UniPathway" id="UPA00666"/>
<protein>
    <recommendedName>
        <fullName evidence="9">Apolipoprotein N-acyltransferase</fullName>
        <shortName evidence="9">ALP N-acyltransferase</shortName>
        <ecNumber evidence="9">2.3.1.269</ecNumber>
    </recommendedName>
</protein>
<comment type="caution">
    <text evidence="11">The sequence shown here is derived from an EMBL/GenBank/DDBJ whole genome shotgun (WGS) entry which is preliminary data.</text>
</comment>
<feature type="transmembrane region" description="Helical" evidence="9">
    <location>
        <begin position="169"/>
        <end position="191"/>
    </location>
</feature>
<dbReference type="NCBIfam" id="TIGR00546">
    <property type="entry name" value="lnt"/>
    <property type="match status" value="1"/>
</dbReference>
<evidence type="ECO:0000256" key="1">
    <source>
        <dbReference type="ARBA" id="ARBA00004651"/>
    </source>
</evidence>
<evidence type="ECO:0000256" key="9">
    <source>
        <dbReference type="HAMAP-Rule" id="MF_01148"/>
    </source>
</evidence>
<proteinExistence type="inferred from homology"/>
<evidence type="ECO:0000256" key="5">
    <source>
        <dbReference type="ARBA" id="ARBA00022692"/>
    </source>
</evidence>
<keyword evidence="6 9" id="KW-1133">Transmembrane helix</keyword>
<keyword evidence="12" id="KW-1185">Reference proteome</keyword>
<feature type="domain" description="CN hydrolase" evidence="10">
    <location>
        <begin position="235"/>
        <end position="478"/>
    </location>
</feature>
<dbReference type="Gene3D" id="3.60.110.10">
    <property type="entry name" value="Carbon-nitrogen hydrolase"/>
    <property type="match status" value="1"/>
</dbReference>
<dbReference type="PROSITE" id="PS50263">
    <property type="entry name" value="CN_HYDROLASE"/>
    <property type="match status" value="1"/>
</dbReference>
<evidence type="ECO:0000259" key="10">
    <source>
        <dbReference type="PROSITE" id="PS50263"/>
    </source>
</evidence>
<dbReference type="InterPro" id="IPR004563">
    <property type="entry name" value="Apolipo_AcylTrfase"/>
</dbReference>
<comment type="catalytic activity">
    <reaction evidence="9">
        <text>N-terminal S-1,2-diacyl-sn-glyceryl-L-cysteinyl-[lipoprotein] + a glycerophospholipid = N-acyl-S-1,2-diacyl-sn-glyceryl-L-cysteinyl-[lipoprotein] + a 2-acyl-sn-glycero-3-phospholipid + H(+)</text>
        <dbReference type="Rhea" id="RHEA:48228"/>
        <dbReference type="Rhea" id="RHEA-COMP:14681"/>
        <dbReference type="Rhea" id="RHEA-COMP:14684"/>
        <dbReference type="ChEBI" id="CHEBI:15378"/>
        <dbReference type="ChEBI" id="CHEBI:136912"/>
        <dbReference type="ChEBI" id="CHEBI:140656"/>
        <dbReference type="ChEBI" id="CHEBI:140657"/>
        <dbReference type="ChEBI" id="CHEBI:140660"/>
        <dbReference type="EC" id="2.3.1.269"/>
    </reaction>
</comment>
<sequence length="519" mass="55975">MTDLFVPGKGAAWGPVLLALTSGVLLALSFPDPGISLLAWCALVPLLVAAAGTTPARAALLGFVTGLVAYLGILYWLNIVMTSYGKLPAPLSALLYLVLAAYLALYPALVVWLARKGEEGGISPLCSFPVLWVAAELVRSFLLTGFPWANLGYSQFRTLPLIQISDLTGVYGVSFLVAFANLVFFRMWLWLRRSDAAYPVRSFLALLILVAATLGYGFAALNRPEQGPLERILLVQGNIPQQVKWQPEFASATVETYERLSRQGCRAPGTLVVWPESALPFFLQSEPQYAARVQSLAAELKSCLIAGSPAFEREGELTRYLNSAFLIAPSGALAGRSDKQHLVPFGEYVPLKGLFPFVNKLVAGIGDFSPGRELKPLETGNGKIGVLVCFEGIFPEISRAYVRQGAGLLVNITNDAWFGRSSAPYQHLSMTVFRAVENRVPLVRAANTGISAIIDSKGHVRGMTQLFQEATLAGQVRRGAAASFYSRHGDLFALGCLGASLGGGLSVWYRRSKKISANA</sequence>
<dbReference type="SUPFAM" id="SSF56317">
    <property type="entry name" value="Carbon-nitrogen hydrolase"/>
    <property type="match status" value="1"/>
</dbReference>
<feature type="transmembrane region" description="Helical" evidence="9">
    <location>
        <begin position="126"/>
        <end position="149"/>
    </location>
</feature>
<comment type="pathway">
    <text evidence="9">Protein modification; lipoprotein biosynthesis (N-acyl transfer).</text>
</comment>
<evidence type="ECO:0000256" key="8">
    <source>
        <dbReference type="ARBA" id="ARBA00023315"/>
    </source>
</evidence>
<name>A0A6V8MP09_9BACT</name>
<feature type="transmembrane region" description="Helical" evidence="9">
    <location>
        <begin position="12"/>
        <end position="31"/>
    </location>
</feature>
<dbReference type="PANTHER" id="PTHR38686:SF1">
    <property type="entry name" value="APOLIPOPROTEIN N-ACYLTRANSFERASE"/>
    <property type="match status" value="1"/>
</dbReference>
<dbReference type="InterPro" id="IPR045378">
    <property type="entry name" value="LNT_N"/>
</dbReference>
<feature type="transmembrane region" description="Helical" evidence="9">
    <location>
        <begin position="60"/>
        <end position="81"/>
    </location>
</feature>
<feature type="transmembrane region" description="Helical" evidence="9">
    <location>
        <begin position="203"/>
        <end position="221"/>
    </location>
</feature>
<dbReference type="PANTHER" id="PTHR38686">
    <property type="entry name" value="APOLIPOPROTEIN N-ACYLTRANSFERASE"/>
    <property type="match status" value="1"/>
</dbReference>
<dbReference type="CDD" id="cd07571">
    <property type="entry name" value="ALP_N-acyl_transferase"/>
    <property type="match status" value="1"/>
</dbReference>
<comment type="similarity">
    <text evidence="2 9">Belongs to the CN hydrolase family. Apolipoprotein N-acyltransferase subfamily.</text>
</comment>
<dbReference type="GO" id="GO:0005886">
    <property type="term" value="C:plasma membrane"/>
    <property type="evidence" value="ECO:0007669"/>
    <property type="project" value="UniProtKB-SubCell"/>
</dbReference>
<evidence type="ECO:0000313" key="12">
    <source>
        <dbReference type="Proteomes" id="UP000556026"/>
    </source>
</evidence>
<evidence type="ECO:0000256" key="7">
    <source>
        <dbReference type="ARBA" id="ARBA00023136"/>
    </source>
</evidence>
<dbReference type="InterPro" id="IPR036526">
    <property type="entry name" value="C-N_Hydrolase_sf"/>
</dbReference>
<dbReference type="EMBL" id="BLXX01000020">
    <property type="protein sequence ID" value="GFO61795.1"/>
    <property type="molecule type" value="Genomic_DNA"/>
</dbReference>
<dbReference type="EC" id="2.3.1.269" evidence="9"/>
<feature type="transmembrane region" description="Helical" evidence="9">
    <location>
        <begin position="93"/>
        <end position="114"/>
    </location>
</feature>
<comment type="function">
    <text evidence="9">Catalyzes the phospholipid dependent N-acylation of the N-terminal cysteine of apolipoprotein, the last step in lipoprotein maturation.</text>
</comment>
<accession>A0A6V8MP09</accession>
<evidence type="ECO:0000256" key="3">
    <source>
        <dbReference type="ARBA" id="ARBA00022475"/>
    </source>
</evidence>
<keyword evidence="8 9" id="KW-0012">Acyltransferase</keyword>